<keyword evidence="4" id="KW-1185">Reference proteome</keyword>
<reference evidence="3 4" key="1">
    <citation type="submission" date="2016-07" db="EMBL/GenBank/DDBJ databases">
        <title>Draft genome of the white-rot fungus Obba rivulosa 3A-2.</title>
        <authorList>
            <consortium name="DOE Joint Genome Institute"/>
            <person name="Miettinen O."/>
            <person name="Riley R."/>
            <person name="Acob R."/>
            <person name="Barry K."/>
            <person name="Cullen D."/>
            <person name="De Vries R."/>
            <person name="Hainaut M."/>
            <person name="Hatakka A."/>
            <person name="Henrissat B."/>
            <person name="Hilden K."/>
            <person name="Kuo R."/>
            <person name="Labutti K."/>
            <person name="Lipzen A."/>
            <person name="Makela M.R."/>
            <person name="Sandor L."/>
            <person name="Spatafora J.W."/>
            <person name="Grigoriev I.V."/>
            <person name="Hibbett D.S."/>
        </authorList>
    </citation>
    <scope>NUCLEOTIDE SEQUENCE [LARGE SCALE GENOMIC DNA]</scope>
    <source>
        <strain evidence="3 4">3A-2</strain>
    </source>
</reference>
<evidence type="ECO:0000259" key="2">
    <source>
        <dbReference type="PROSITE" id="PS50280"/>
    </source>
</evidence>
<dbReference type="Proteomes" id="UP000250043">
    <property type="component" value="Unassembled WGS sequence"/>
</dbReference>
<dbReference type="SUPFAM" id="SSF82199">
    <property type="entry name" value="SET domain"/>
    <property type="match status" value="1"/>
</dbReference>
<accession>A0A8E2DUS3</accession>
<proteinExistence type="predicted"/>
<dbReference type="PANTHER" id="PTHR47643:SF2">
    <property type="entry name" value="TPR DOMAIN PROTEIN (AFU_ORTHOLOGUE AFUA_5G12710)"/>
    <property type="match status" value="1"/>
</dbReference>
<dbReference type="InterPro" id="IPR001214">
    <property type="entry name" value="SET_dom"/>
</dbReference>
<gene>
    <name evidence="3" type="ORF">OBBRIDRAFT_719569</name>
</gene>
<dbReference type="OrthoDB" id="5945798at2759"/>
<dbReference type="CDD" id="cd20071">
    <property type="entry name" value="SET_SMYD"/>
    <property type="match status" value="1"/>
</dbReference>
<dbReference type="InterPro" id="IPR011990">
    <property type="entry name" value="TPR-like_helical_dom_sf"/>
</dbReference>
<feature type="domain" description="SET" evidence="2">
    <location>
        <begin position="394"/>
        <end position="607"/>
    </location>
</feature>
<dbReference type="InterPro" id="IPR053209">
    <property type="entry name" value="Gramillin-biosynth_MTr"/>
</dbReference>
<dbReference type="AlphaFoldDB" id="A0A8E2DUS3"/>
<evidence type="ECO:0000256" key="1">
    <source>
        <dbReference type="SAM" id="MobiDB-lite"/>
    </source>
</evidence>
<dbReference type="Pfam" id="PF00856">
    <property type="entry name" value="SET"/>
    <property type="match status" value="1"/>
</dbReference>
<protein>
    <recommendedName>
        <fullName evidence="2">SET domain-containing protein</fullName>
    </recommendedName>
</protein>
<dbReference type="EMBL" id="KV722333">
    <property type="protein sequence ID" value="OCH96012.1"/>
    <property type="molecule type" value="Genomic_DNA"/>
</dbReference>
<feature type="region of interest" description="Disordered" evidence="1">
    <location>
        <begin position="28"/>
        <end position="51"/>
    </location>
</feature>
<dbReference type="Gene3D" id="2.170.270.10">
    <property type="entry name" value="SET domain"/>
    <property type="match status" value="1"/>
</dbReference>
<evidence type="ECO:0000313" key="4">
    <source>
        <dbReference type="Proteomes" id="UP000250043"/>
    </source>
</evidence>
<dbReference type="InterPro" id="IPR046341">
    <property type="entry name" value="SET_dom_sf"/>
</dbReference>
<organism evidence="3 4">
    <name type="scientific">Obba rivulosa</name>
    <dbReference type="NCBI Taxonomy" id="1052685"/>
    <lineage>
        <taxon>Eukaryota</taxon>
        <taxon>Fungi</taxon>
        <taxon>Dikarya</taxon>
        <taxon>Basidiomycota</taxon>
        <taxon>Agaricomycotina</taxon>
        <taxon>Agaricomycetes</taxon>
        <taxon>Polyporales</taxon>
        <taxon>Gelatoporiaceae</taxon>
        <taxon>Obba</taxon>
    </lineage>
</organism>
<evidence type="ECO:0000313" key="3">
    <source>
        <dbReference type="EMBL" id="OCH96012.1"/>
    </source>
</evidence>
<sequence length="820" mass="91688">MNLPADPALLMALMRLQPDDLRAELEGYAPHNGTHRSNPIPPPIFSPNSSPDQMSSYIKEYKAWFEADKRIPPQPAYRLSRLSLITQQHASRQFVSEFESRDSEVIVQMTITGLPKHSSMTPVWQLQGLHLSDMMIRKTHIGRYLICRTVAPLRSTAVQLVVEDPDGACFACSIYNFPTASTGNLSYLDDMFPIGLIMLIREPTYKAATQGPNPIIRVDSPSDIFFVDSGSTVFRDVVWRTGRVPNAPSEPDTVEQWKAKGNSLFKAARWFPAAFAYSRGLKMDPTAIVLRLNRAEAYLRLGFYTGAAADASDALKSADLPDTLQDKALYRLAKAEYGRGRWTAAIGMFDEYFLRHPEDKEAADCLSRAKARLAESDTGSYDWCRLFQESQKDPHIEAAEYRGPIKVQQFLNRGGGRGIIATRDVCAGELLVRTPLVSKPFIAVYPQDLPPNRQILTLDMIASKQETMSTGAAVSAAIQKIYGNPDLHDAVYHLYAGPSYPPPPPSYRLESSPATVPVDPLAPAVDVDVARLEAIYSHNAFRPEPLAPVGTERSEQAMKEPSGLYLLPSLFNHSCVGNAAWTCIGDLIVIRAFQTIKVGDEVTISYRSGEMPYAERAKHLKKYMPSGCDCWLCEDDRKDGENSLQRRHDLIEALKRRAPRGNLNHARTMARRIDATYAVSRGPVRPETFWAFHTVAREIRSLDRLNMLQKAIAEEIKALESLGYVIASNKASSTSRSQQQGDTRMAIDTSFIPTTLPLDYHIRVMLLITRDFIALGKSNVAASWLRSACWSKYFIGLVKREINSVRQYLEQVMEENQTSS</sequence>
<dbReference type="PANTHER" id="PTHR47643">
    <property type="entry name" value="TPR DOMAIN PROTEIN (AFU_ORTHOLOGUE AFUA_5G12710)"/>
    <property type="match status" value="1"/>
</dbReference>
<dbReference type="SUPFAM" id="SSF48452">
    <property type="entry name" value="TPR-like"/>
    <property type="match status" value="1"/>
</dbReference>
<dbReference type="PROSITE" id="PS50280">
    <property type="entry name" value="SET"/>
    <property type="match status" value="1"/>
</dbReference>
<dbReference type="Gene3D" id="1.25.40.10">
    <property type="entry name" value="Tetratricopeptide repeat domain"/>
    <property type="match status" value="1"/>
</dbReference>
<name>A0A8E2DUS3_9APHY</name>